<keyword evidence="6 18" id="KW-0679">Respiratory chain</keyword>
<dbReference type="InterPro" id="IPR011759">
    <property type="entry name" value="Cyt_c_oxidase_su2_TM_dom"/>
</dbReference>
<dbReference type="Gene3D" id="2.60.40.420">
    <property type="entry name" value="Cupredoxins - blue copper proteins"/>
    <property type="match status" value="1"/>
</dbReference>
<dbReference type="InterPro" id="IPR045187">
    <property type="entry name" value="CcO_II"/>
</dbReference>
<dbReference type="SUPFAM" id="SSF49503">
    <property type="entry name" value="Cupredoxins"/>
    <property type="match status" value="1"/>
</dbReference>
<evidence type="ECO:0000256" key="7">
    <source>
        <dbReference type="ARBA" id="ARBA00022692"/>
    </source>
</evidence>
<evidence type="ECO:0000256" key="16">
    <source>
        <dbReference type="ARBA" id="ARBA00023136"/>
    </source>
</evidence>
<evidence type="ECO:0000313" key="22">
    <source>
        <dbReference type="EMBL" id="BAF80297.1"/>
    </source>
</evidence>
<keyword evidence="13 19" id="KW-1133">Transmembrane helix</keyword>
<evidence type="ECO:0000256" key="4">
    <source>
        <dbReference type="ARBA" id="ARBA00015946"/>
    </source>
</evidence>
<evidence type="ECO:0000256" key="3">
    <source>
        <dbReference type="ARBA" id="ARBA00011164"/>
    </source>
</evidence>
<evidence type="ECO:0000256" key="12">
    <source>
        <dbReference type="ARBA" id="ARBA00022982"/>
    </source>
</evidence>
<feature type="domain" description="Cytochrome oxidase subunit II transmembrane region profile" evidence="21">
    <location>
        <begin position="1"/>
        <end position="91"/>
    </location>
</feature>
<feature type="domain" description="Cytochrome oxidase subunit II copper A binding" evidence="20">
    <location>
        <begin position="92"/>
        <end position="225"/>
    </location>
</feature>
<dbReference type="PANTHER" id="PTHR22888:SF9">
    <property type="entry name" value="CYTOCHROME C OXIDASE SUBUNIT 2"/>
    <property type="match status" value="1"/>
</dbReference>
<feature type="transmembrane region" description="Helical" evidence="19">
    <location>
        <begin position="27"/>
        <end position="47"/>
    </location>
</feature>
<dbReference type="GO" id="GO:0005507">
    <property type="term" value="F:copper ion binding"/>
    <property type="evidence" value="ECO:0007669"/>
    <property type="project" value="InterPro"/>
</dbReference>
<dbReference type="CDD" id="cd13912">
    <property type="entry name" value="CcO_II_C"/>
    <property type="match status" value="1"/>
</dbReference>
<comment type="similarity">
    <text evidence="2 18">Belongs to the cytochrome c oxidase subunit 2 family.</text>
</comment>
<keyword evidence="14 18" id="KW-0186">Copper</keyword>
<evidence type="ECO:0000256" key="14">
    <source>
        <dbReference type="ARBA" id="ARBA00023008"/>
    </source>
</evidence>
<dbReference type="PROSITE" id="PS00078">
    <property type="entry name" value="COX2"/>
    <property type="match status" value="1"/>
</dbReference>
<dbReference type="PROSITE" id="PS50999">
    <property type="entry name" value="COX2_TM"/>
    <property type="match status" value="1"/>
</dbReference>
<comment type="cofactor">
    <cofactor evidence="18">
        <name>Cu cation</name>
        <dbReference type="ChEBI" id="CHEBI:23378"/>
    </cofactor>
    <text evidence="18">Binds a copper A center.</text>
</comment>
<dbReference type="InterPro" id="IPR001505">
    <property type="entry name" value="Copper_CuA"/>
</dbReference>
<keyword evidence="5 18" id="KW-0813">Transport</keyword>
<evidence type="ECO:0000256" key="9">
    <source>
        <dbReference type="ARBA" id="ARBA00022792"/>
    </source>
</evidence>
<evidence type="ECO:0000256" key="8">
    <source>
        <dbReference type="ARBA" id="ARBA00022723"/>
    </source>
</evidence>
<comment type="subunit">
    <text evidence="3">Component of the cytochrome c oxidase (complex IV, CIV), a multisubunit enzyme composed of a catalytic core of 3 subunits and several supernumerary subunits. The complex exists as a monomer or a dimer and forms supercomplexes (SCs) in the inner mitochondrial membrane with ubiquinol-cytochrome c oxidoreductase (cytochrome b-c1 complex, complex III, CIII).</text>
</comment>
<organism evidence="22">
    <name type="scientific">Culicoides cylindratus</name>
    <dbReference type="NCBI Taxonomy" id="469760"/>
    <lineage>
        <taxon>Eukaryota</taxon>
        <taxon>Metazoa</taxon>
        <taxon>Ecdysozoa</taxon>
        <taxon>Arthropoda</taxon>
        <taxon>Hexapoda</taxon>
        <taxon>Insecta</taxon>
        <taxon>Pterygota</taxon>
        <taxon>Neoptera</taxon>
        <taxon>Endopterygota</taxon>
        <taxon>Diptera</taxon>
        <taxon>Nematocera</taxon>
        <taxon>Chironomoidea</taxon>
        <taxon>Ceratopogonidae</taxon>
        <taxon>Ceratopogoninae</taxon>
        <taxon>Culicoides</taxon>
        <taxon>Culicoides</taxon>
    </lineage>
</organism>
<name>A8B0U2_9DIPT</name>
<evidence type="ECO:0000256" key="17">
    <source>
        <dbReference type="ARBA" id="ARBA00049512"/>
    </source>
</evidence>
<dbReference type="EMBL" id="AB361006">
    <property type="protein sequence ID" value="BAF80297.1"/>
    <property type="molecule type" value="Genomic_DNA"/>
</dbReference>
<evidence type="ECO:0000256" key="2">
    <source>
        <dbReference type="ARBA" id="ARBA00007866"/>
    </source>
</evidence>
<evidence type="ECO:0000256" key="18">
    <source>
        <dbReference type="RuleBase" id="RU000457"/>
    </source>
</evidence>
<dbReference type="GO" id="GO:0005743">
    <property type="term" value="C:mitochondrial inner membrane"/>
    <property type="evidence" value="ECO:0007669"/>
    <property type="project" value="UniProtKB-SubCell"/>
</dbReference>
<evidence type="ECO:0000256" key="10">
    <source>
        <dbReference type="ARBA" id="ARBA00022842"/>
    </source>
</evidence>
<comment type="subcellular location">
    <subcellularLocation>
        <location evidence="1 18">Mitochondrion inner membrane</location>
        <topology evidence="1 18">Multi-pass membrane protein</topology>
    </subcellularLocation>
</comment>
<dbReference type="InterPro" id="IPR002429">
    <property type="entry name" value="CcO_II-like_C"/>
</dbReference>
<dbReference type="PRINTS" id="PR01166">
    <property type="entry name" value="CYCOXIDASEII"/>
</dbReference>
<keyword evidence="10" id="KW-0460">Magnesium</keyword>
<dbReference type="FunFam" id="2.60.40.420:FF:000001">
    <property type="entry name" value="Cytochrome c oxidase subunit 2"/>
    <property type="match status" value="1"/>
</dbReference>
<dbReference type="EMBL" id="AB361007">
    <property type="protein sequence ID" value="BAF80303.1"/>
    <property type="molecule type" value="Genomic_DNA"/>
</dbReference>
<evidence type="ECO:0000256" key="19">
    <source>
        <dbReference type="SAM" id="Phobius"/>
    </source>
</evidence>
<comment type="function">
    <text evidence="18">Component of the cytochrome c oxidase, the last enzyme in the mitochondrial electron transport chain which drives oxidative phosphorylation. The respiratory chain contains 3 multisubunit complexes succinate dehydrogenase (complex II, CII), ubiquinol-cytochrome c oxidoreductase (cytochrome b-c1 complex, complex III, CIII) and cytochrome c oxidase (complex IV, CIV), that cooperate to transfer electrons derived from NADH and succinate to molecular oxygen, creating an electrochemical gradient over the inner membrane that drives transmembrane transport and the ATP synthase. Cytochrome c oxidase is the component of the respiratory chain that catalyzes the reduction of oxygen to water. Electrons originating from reduced cytochrome c in the intermembrane space (IMS) are transferred via the dinuclear copper A center (CU(A)) of subunit 2 and heme A of subunit 1 to the active site in subunit 1, a binuclear center (BNC) formed by heme A3 and copper B (CU(B)). The BNC reduces molecular oxygen to 2 water molecules using 4 electrons from cytochrome c in the IMS and 4 protons from the mitochondrial matrix.</text>
</comment>
<sequence length="228" mass="26008">MATWGHMSLLDSNSPVMEQLNFFHDHTLLILLLITISIGGLMISLLTKTFTDLSNTSGHTMEFFWTVIPAMVLIFVALPSLRMLYLLDELGGPSISIKAIGHQWFWSYEYPDFKNIEFDSYMIPTNELEMNGFRLLDVDNRVILPIHSRIRIIVSALDVLHSWTIPTLGVKVDATPGRLNQLFTYMNRSGLFFGQCSEICGANHSFMPIVVESVPAWEFLQWAYSKKN</sequence>
<dbReference type="GO" id="GO:0042773">
    <property type="term" value="P:ATP synthesis coupled electron transport"/>
    <property type="evidence" value="ECO:0007669"/>
    <property type="project" value="TreeGrafter"/>
</dbReference>
<dbReference type="Gene3D" id="1.10.287.90">
    <property type="match status" value="1"/>
</dbReference>
<evidence type="ECO:0000259" key="20">
    <source>
        <dbReference type="PROSITE" id="PS50857"/>
    </source>
</evidence>
<geneLocation type="mitochondrion" evidence="22"/>
<evidence type="ECO:0000256" key="1">
    <source>
        <dbReference type="ARBA" id="ARBA00004448"/>
    </source>
</evidence>
<reference evidence="22" key="1">
    <citation type="journal article" date="2009" name="Med. Vet. Entomol.">
        <title>Species-specific mitochondrial gene rearrangements in biting midges and vector species identification.</title>
        <authorList>
            <person name="Matsumoto Y."/>
            <person name="Yanase T."/>
            <person name="Tsuda T."/>
            <person name="Noda H."/>
        </authorList>
    </citation>
    <scope>NUCLEOTIDE SEQUENCE</scope>
</reference>
<gene>
    <name evidence="22" type="primary">cox2</name>
</gene>
<comment type="catalytic activity">
    <reaction evidence="17">
        <text>4 Fe(II)-[cytochrome c] + O2 + 8 H(+)(in) = 4 Fe(III)-[cytochrome c] + 2 H2O + 4 H(+)(out)</text>
        <dbReference type="Rhea" id="RHEA:11436"/>
        <dbReference type="Rhea" id="RHEA-COMP:10350"/>
        <dbReference type="Rhea" id="RHEA-COMP:14399"/>
        <dbReference type="ChEBI" id="CHEBI:15377"/>
        <dbReference type="ChEBI" id="CHEBI:15378"/>
        <dbReference type="ChEBI" id="CHEBI:15379"/>
        <dbReference type="ChEBI" id="CHEBI:29033"/>
        <dbReference type="ChEBI" id="CHEBI:29034"/>
        <dbReference type="EC" id="7.1.1.9"/>
    </reaction>
    <physiologicalReaction direction="left-to-right" evidence="17">
        <dbReference type="Rhea" id="RHEA:11437"/>
    </physiologicalReaction>
</comment>
<keyword evidence="9 18" id="KW-0999">Mitochondrion inner membrane</keyword>
<dbReference type="PROSITE" id="PS50857">
    <property type="entry name" value="COX2_CUA"/>
    <property type="match status" value="1"/>
</dbReference>
<dbReference type="PANTHER" id="PTHR22888">
    <property type="entry name" value="CYTOCHROME C OXIDASE, SUBUNIT II"/>
    <property type="match status" value="1"/>
</dbReference>
<keyword evidence="15 18" id="KW-0496">Mitochondrion</keyword>
<evidence type="ECO:0000256" key="13">
    <source>
        <dbReference type="ARBA" id="ARBA00022989"/>
    </source>
</evidence>
<dbReference type="Pfam" id="PF00116">
    <property type="entry name" value="COX2"/>
    <property type="match status" value="1"/>
</dbReference>
<keyword evidence="8 18" id="KW-0479">Metal-binding</keyword>
<dbReference type="Pfam" id="PF02790">
    <property type="entry name" value="COX2_TM"/>
    <property type="match status" value="1"/>
</dbReference>
<keyword evidence="16 18" id="KW-0472">Membrane</keyword>
<evidence type="ECO:0000256" key="15">
    <source>
        <dbReference type="ARBA" id="ARBA00023128"/>
    </source>
</evidence>
<evidence type="ECO:0000259" key="21">
    <source>
        <dbReference type="PROSITE" id="PS50999"/>
    </source>
</evidence>
<evidence type="ECO:0000256" key="5">
    <source>
        <dbReference type="ARBA" id="ARBA00022448"/>
    </source>
</evidence>
<keyword evidence="11" id="KW-1278">Translocase</keyword>
<evidence type="ECO:0000256" key="6">
    <source>
        <dbReference type="ARBA" id="ARBA00022660"/>
    </source>
</evidence>
<evidence type="ECO:0000256" key="11">
    <source>
        <dbReference type="ARBA" id="ARBA00022967"/>
    </source>
</evidence>
<protein>
    <recommendedName>
        <fullName evidence="4 18">Cytochrome c oxidase subunit 2</fullName>
    </recommendedName>
</protein>
<feature type="transmembrane region" description="Helical" evidence="19">
    <location>
        <begin position="67"/>
        <end position="87"/>
    </location>
</feature>
<dbReference type="InterPro" id="IPR008972">
    <property type="entry name" value="Cupredoxin"/>
</dbReference>
<dbReference type="AlphaFoldDB" id="A8B0U2"/>
<accession>A8B0U2</accession>
<keyword evidence="7 18" id="KW-0812">Transmembrane</keyword>
<dbReference type="SUPFAM" id="SSF81464">
    <property type="entry name" value="Cytochrome c oxidase subunit II-like, transmembrane region"/>
    <property type="match status" value="1"/>
</dbReference>
<keyword evidence="12 18" id="KW-0249">Electron transport</keyword>
<dbReference type="GO" id="GO:0004129">
    <property type="term" value="F:cytochrome-c oxidase activity"/>
    <property type="evidence" value="ECO:0007669"/>
    <property type="project" value="UniProtKB-EC"/>
</dbReference>
<dbReference type="InterPro" id="IPR034210">
    <property type="entry name" value="CcO_II_C"/>
</dbReference>
<dbReference type="InterPro" id="IPR036257">
    <property type="entry name" value="Cyt_c_oxidase_su2_TM_sf"/>
</dbReference>
<proteinExistence type="inferred from homology"/>